<dbReference type="EMBL" id="QJKD01000010">
    <property type="protein sequence ID" value="PXX51477.1"/>
    <property type="molecule type" value="Genomic_DNA"/>
</dbReference>
<evidence type="ECO:0000313" key="6">
    <source>
        <dbReference type="EMBL" id="PXX51477.1"/>
    </source>
</evidence>
<feature type="domain" description="HTH araC/xylS-type" evidence="5">
    <location>
        <begin position="546"/>
        <end position="645"/>
    </location>
</feature>
<feature type="transmembrane region" description="Helical" evidence="4">
    <location>
        <begin position="267"/>
        <end position="285"/>
    </location>
</feature>
<dbReference type="PANTHER" id="PTHR43280:SF10">
    <property type="entry name" value="REGULATORY PROTEIN POCR"/>
    <property type="match status" value="1"/>
</dbReference>
<keyword evidence="1" id="KW-0805">Transcription regulation</keyword>
<dbReference type="InterPro" id="IPR018060">
    <property type="entry name" value="HTH_AraC"/>
</dbReference>
<comment type="caution">
    <text evidence="6">The sequence shown here is derived from an EMBL/GenBank/DDBJ whole genome shotgun (WGS) entry which is preliminary data.</text>
</comment>
<dbReference type="AlphaFoldDB" id="A0A2V3Y030"/>
<dbReference type="SUPFAM" id="SSF46689">
    <property type="entry name" value="Homeodomain-like"/>
    <property type="match status" value="1"/>
</dbReference>
<dbReference type="GO" id="GO:0043565">
    <property type="term" value="F:sequence-specific DNA binding"/>
    <property type="evidence" value="ECO:0007669"/>
    <property type="project" value="InterPro"/>
</dbReference>
<keyword evidence="4" id="KW-0812">Transmembrane</keyword>
<evidence type="ECO:0000256" key="3">
    <source>
        <dbReference type="ARBA" id="ARBA00023163"/>
    </source>
</evidence>
<organism evidence="6 7">
    <name type="scientific">Hungatella effluvii</name>
    <dbReference type="NCBI Taxonomy" id="1096246"/>
    <lineage>
        <taxon>Bacteria</taxon>
        <taxon>Bacillati</taxon>
        <taxon>Bacillota</taxon>
        <taxon>Clostridia</taxon>
        <taxon>Lachnospirales</taxon>
        <taxon>Lachnospiraceae</taxon>
        <taxon>Hungatella</taxon>
    </lineage>
</organism>
<dbReference type="RefSeq" id="WP_167437649.1">
    <property type="nucleotide sequence ID" value="NZ_QJKD01000010.1"/>
</dbReference>
<name>A0A2V3Y030_9FIRM</name>
<protein>
    <submittedName>
        <fullName evidence="6">AraC-like DNA-binding protein</fullName>
    </submittedName>
</protein>
<dbReference type="PROSITE" id="PS00041">
    <property type="entry name" value="HTH_ARAC_FAMILY_1"/>
    <property type="match status" value="1"/>
</dbReference>
<accession>A0A2V3Y030</accession>
<keyword evidence="4" id="KW-1133">Transmembrane helix</keyword>
<evidence type="ECO:0000259" key="5">
    <source>
        <dbReference type="PROSITE" id="PS01124"/>
    </source>
</evidence>
<evidence type="ECO:0000256" key="2">
    <source>
        <dbReference type="ARBA" id="ARBA00023125"/>
    </source>
</evidence>
<reference evidence="6 7" key="1">
    <citation type="submission" date="2018-05" db="EMBL/GenBank/DDBJ databases">
        <title>Genomic Encyclopedia of Type Strains, Phase IV (KMG-IV): sequencing the most valuable type-strain genomes for metagenomic binning, comparative biology and taxonomic classification.</title>
        <authorList>
            <person name="Goeker M."/>
        </authorList>
    </citation>
    <scope>NUCLEOTIDE SEQUENCE [LARGE SCALE GENOMIC DNA]</scope>
    <source>
        <strain evidence="6 7">DSM 24995</strain>
    </source>
</reference>
<dbReference type="Pfam" id="PF12833">
    <property type="entry name" value="HTH_18"/>
    <property type="match status" value="1"/>
</dbReference>
<dbReference type="GeneID" id="86063042"/>
<keyword evidence="4" id="KW-0472">Membrane</keyword>
<gene>
    <name evidence="6" type="ORF">DFR60_110184</name>
</gene>
<dbReference type="Gene3D" id="1.10.10.60">
    <property type="entry name" value="Homeodomain-like"/>
    <property type="match status" value="2"/>
</dbReference>
<dbReference type="PROSITE" id="PS01124">
    <property type="entry name" value="HTH_ARAC_FAMILY_2"/>
    <property type="match status" value="1"/>
</dbReference>
<keyword evidence="2 6" id="KW-0238">DNA-binding</keyword>
<feature type="transmembrane region" description="Helical" evidence="4">
    <location>
        <begin position="12"/>
        <end position="36"/>
    </location>
</feature>
<dbReference type="GO" id="GO:0003700">
    <property type="term" value="F:DNA-binding transcription factor activity"/>
    <property type="evidence" value="ECO:0007669"/>
    <property type="project" value="InterPro"/>
</dbReference>
<dbReference type="SMART" id="SM00342">
    <property type="entry name" value="HTH_ARAC"/>
    <property type="match status" value="1"/>
</dbReference>
<keyword evidence="3" id="KW-0804">Transcription</keyword>
<keyword evidence="7" id="KW-1185">Reference proteome</keyword>
<evidence type="ECO:0000256" key="4">
    <source>
        <dbReference type="SAM" id="Phobius"/>
    </source>
</evidence>
<sequence length="649" mass="75021">MVKQQKNISFMQFIITYNIILLIPMMVISLSVFGLVRKQHYEKLVNEIYITMEKQVDYWKQQVSVITTYNTDFRYSKVYSRYESDFPDSYLDIINDLKQKESLFPFVERIYFYNANLKKVFTSGGTMGETLFFSKQCRLDKNLLEQTNGQGLAAGRAELYGGSSSGIVLLYQLSDPAAQDGDKGRYLLYTIRDEKLKEQFSQLKEEGITGITYLGKTIYSTSGTDLNEIEEKWYEAYYMDMDAGFNVWSILSKKEASKDAWIYFKSYGIWLCCSLLIGIILALYYSRKRYTMFQDLMTHNALLKGERNELRAESCLYELLSVKVEKGDFLWEKCLENGILLNRKWKYIIVFQKIKENEELNLWLEGLSRQEGCSNAYAIGIFENMCVYLVCSDEEREAAAGALTEFENRGAEFKAGEITENTGMIKASYEEIMREIRREQYQNGSYPKMELEALKEAAALGDDARKGVLLKELEIAVSEADEAVAVLVGSEVARLLNLDTEILYDSNQKGYRNAVRELLESALMKREMVPQKGEAADSGYRKKNIADVLTYMHEHYLDENFTVKYMAACFGTSISNLSHFFKKNMDTSISQYVDQLKLEKARELLSESDKKISEIAEILRYGNSTVFINMFKKYEGMTPKEYREKKRQG</sequence>
<evidence type="ECO:0000256" key="1">
    <source>
        <dbReference type="ARBA" id="ARBA00023015"/>
    </source>
</evidence>
<proteinExistence type="predicted"/>
<dbReference type="InterPro" id="IPR018062">
    <property type="entry name" value="HTH_AraC-typ_CS"/>
</dbReference>
<dbReference type="PANTHER" id="PTHR43280">
    <property type="entry name" value="ARAC-FAMILY TRANSCRIPTIONAL REGULATOR"/>
    <property type="match status" value="1"/>
</dbReference>
<dbReference type="Proteomes" id="UP000248057">
    <property type="component" value="Unassembled WGS sequence"/>
</dbReference>
<evidence type="ECO:0000313" key="7">
    <source>
        <dbReference type="Proteomes" id="UP000248057"/>
    </source>
</evidence>
<dbReference type="InterPro" id="IPR009057">
    <property type="entry name" value="Homeodomain-like_sf"/>
</dbReference>